<dbReference type="Pfam" id="PF01594">
    <property type="entry name" value="AI-2E_transport"/>
    <property type="match status" value="1"/>
</dbReference>
<dbReference type="RefSeq" id="WP_308427549.1">
    <property type="nucleotide sequence ID" value="NZ_BMXR01000008.1"/>
</dbReference>
<feature type="transmembrane region" description="Helical" evidence="9">
    <location>
        <begin position="155"/>
        <end position="182"/>
    </location>
</feature>
<keyword evidence="6 9" id="KW-1133">Transmembrane helix</keyword>
<dbReference type="AlphaFoldDB" id="A0A918KIN1"/>
<comment type="caution">
    <text evidence="10">The sequence shown here is derived from an EMBL/GenBank/DDBJ whole genome shotgun (WGS) entry which is preliminary data.</text>
</comment>
<evidence type="ECO:0000256" key="4">
    <source>
        <dbReference type="ARBA" id="ARBA00022475"/>
    </source>
</evidence>
<evidence type="ECO:0000256" key="7">
    <source>
        <dbReference type="ARBA" id="ARBA00023136"/>
    </source>
</evidence>
<protein>
    <submittedName>
        <fullName evidence="10">AI-2E family transporter</fullName>
    </submittedName>
</protein>
<feature type="region of interest" description="Disordered" evidence="8">
    <location>
        <begin position="359"/>
        <end position="379"/>
    </location>
</feature>
<proteinExistence type="inferred from homology"/>
<dbReference type="EMBL" id="BMXR01000008">
    <property type="protein sequence ID" value="GGX62286.1"/>
    <property type="molecule type" value="Genomic_DNA"/>
</dbReference>
<evidence type="ECO:0000313" key="10">
    <source>
        <dbReference type="EMBL" id="GGX62286.1"/>
    </source>
</evidence>
<dbReference type="InterPro" id="IPR002549">
    <property type="entry name" value="AI-2E-like"/>
</dbReference>
<feature type="transmembrane region" description="Helical" evidence="9">
    <location>
        <begin position="66"/>
        <end position="95"/>
    </location>
</feature>
<evidence type="ECO:0000256" key="1">
    <source>
        <dbReference type="ARBA" id="ARBA00004651"/>
    </source>
</evidence>
<comment type="subcellular location">
    <subcellularLocation>
        <location evidence="1">Cell membrane</location>
        <topology evidence="1">Multi-pass membrane protein</topology>
    </subcellularLocation>
</comment>
<accession>A0A918KIN1</accession>
<name>A0A918KIN1_9GAMM</name>
<dbReference type="GO" id="GO:0055085">
    <property type="term" value="P:transmembrane transport"/>
    <property type="evidence" value="ECO:0007669"/>
    <property type="project" value="TreeGrafter"/>
</dbReference>
<keyword evidence="4" id="KW-1003">Cell membrane</keyword>
<evidence type="ECO:0000256" key="5">
    <source>
        <dbReference type="ARBA" id="ARBA00022692"/>
    </source>
</evidence>
<reference evidence="10" key="1">
    <citation type="journal article" date="2014" name="Int. J. Syst. Evol. Microbiol.">
        <title>Complete genome sequence of Corynebacterium casei LMG S-19264T (=DSM 44701T), isolated from a smear-ripened cheese.</title>
        <authorList>
            <consortium name="US DOE Joint Genome Institute (JGI-PGF)"/>
            <person name="Walter F."/>
            <person name="Albersmeier A."/>
            <person name="Kalinowski J."/>
            <person name="Ruckert C."/>
        </authorList>
    </citation>
    <scope>NUCLEOTIDE SEQUENCE</scope>
    <source>
        <strain evidence="10">KCTC 22169</strain>
    </source>
</reference>
<gene>
    <name evidence="10" type="ORF">GCM10007392_32710</name>
</gene>
<keyword evidence="5 9" id="KW-0812">Transmembrane</keyword>
<feature type="transmembrane region" description="Helical" evidence="9">
    <location>
        <begin position="21"/>
        <end position="54"/>
    </location>
</feature>
<dbReference type="PANTHER" id="PTHR21716:SF53">
    <property type="entry name" value="PERMEASE PERM-RELATED"/>
    <property type="match status" value="1"/>
</dbReference>
<evidence type="ECO:0000256" key="6">
    <source>
        <dbReference type="ARBA" id="ARBA00022989"/>
    </source>
</evidence>
<dbReference type="PANTHER" id="PTHR21716">
    <property type="entry name" value="TRANSMEMBRANE PROTEIN"/>
    <property type="match status" value="1"/>
</dbReference>
<dbReference type="GO" id="GO:0005886">
    <property type="term" value="C:plasma membrane"/>
    <property type="evidence" value="ECO:0007669"/>
    <property type="project" value="UniProtKB-SubCell"/>
</dbReference>
<comment type="similarity">
    <text evidence="2">Belongs to the autoinducer-2 exporter (AI-2E) (TC 2.A.86) family.</text>
</comment>
<evidence type="ECO:0000256" key="9">
    <source>
        <dbReference type="SAM" id="Phobius"/>
    </source>
</evidence>
<keyword evidence="7 9" id="KW-0472">Membrane</keyword>
<sequence>MKLYRVIQGFFYRYFSDEEAVIFFFLLVLFILLVYGLGQVLAPVFTAIILAYLLSPFVDKLNNLKVPHILSVTLVCLAFFGVLVLGMLVIVPALLRQITSLVTELPDMLKLFQDQIQTLPDRYPELISNELAQQWLLGLDLRGISQQLSGLIPRVLTFSLSTLPSVMGLLVYLVVVPLMVFFMLKDRVVLWASVKAILPTQRSLMNQIALEMNQQIANYIRGKVIEILIVGSVSFITFELFGLEYSALLAVMVGLSVLIPYIGATVVTIPVFFIGVFQWGFTNMLYYVLLAYMIIQILDGNVLVPLLFSEAVNLNPVSIIIAVLLFGGIWGFWGVFFAIPLATFVKAIINAWPKHPELDEPNRLEEPQKPALEKDMDAK</sequence>
<evidence type="ECO:0000313" key="11">
    <source>
        <dbReference type="Proteomes" id="UP000626148"/>
    </source>
</evidence>
<feature type="transmembrane region" description="Helical" evidence="9">
    <location>
        <begin position="319"/>
        <end position="345"/>
    </location>
</feature>
<evidence type="ECO:0000256" key="8">
    <source>
        <dbReference type="SAM" id="MobiDB-lite"/>
    </source>
</evidence>
<feature type="transmembrane region" description="Helical" evidence="9">
    <location>
        <begin position="224"/>
        <end position="243"/>
    </location>
</feature>
<dbReference type="Proteomes" id="UP000626148">
    <property type="component" value="Unassembled WGS sequence"/>
</dbReference>
<evidence type="ECO:0000256" key="3">
    <source>
        <dbReference type="ARBA" id="ARBA00022448"/>
    </source>
</evidence>
<feature type="transmembrane region" description="Helical" evidence="9">
    <location>
        <begin position="249"/>
        <end position="277"/>
    </location>
</feature>
<reference evidence="10" key="2">
    <citation type="submission" date="2020-09" db="EMBL/GenBank/DDBJ databases">
        <authorList>
            <person name="Sun Q."/>
            <person name="Kim S."/>
        </authorList>
    </citation>
    <scope>NUCLEOTIDE SEQUENCE</scope>
    <source>
        <strain evidence="10">KCTC 22169</strain>
    </source>
</reference>
<keyword evidence="3" id="KW-0813">Transport</keyword>
<keyword evidence="11" id="KW-1185">Reference proteome</keyword>
<organism evidence="10 11">
    <name type="scientific">Saccharospirillum salsuginis</name>
    <dbReference type="NCBI Taxonomy" id="418750"/>
    <lineage>
        <taxon>Bacteria</taxon>
        <taxon>Pseudomonadati</taxon>
        <taxon>Pseudomonadota</taxon>
        <taxon>Gammaproteobacteria</taxon>
        <taxon>Oceanospirillales</taxon>
        <taxon>Saccharospirillaceae</taxon>
        <taxon>Saccharospirillum</taxon>
    </lineage>
</organism>
<evidence type="ECO:0000256" key="2">
    <source>
        <dbReference type="ARBA" id="ARBA00009773"/>
    </source>
</evidence>
<feature type="transmembrane region" description="Helical" evidence="9">
    <location>
        <begin position="284"/>
        <end position="307"/>
    </location>
</feature>